<evidence type="ECO:0000256" key="1">
    <source>
        <dbReference type="SAM" id="Phobius"/>
    </source>
</evidence>
<dbReference type="Proteomes" id="UP000786693">
    <property type="component" value="Unassembled WGS sequence"/>
</dbReference>
<evidence type="ECO:0000313" key="3">
    <source>
        <dbReference type="Proteomes" id="UP000786693"/>
    </source>
</evidence>
<dbReference type="SUPFAM" id="SSF53474">
    <property type="entry name" value="alpha/beta-Hydrolases"/>
    <property type="match status" value="1"/>
</dbReference>
<accession>A0ABQ4NNJ9</accession>
<dbReference type="EMBL" id="BPFH01000004">
    <property type="protein sequence ID" value="GIT95789.1"/>
    <property type="molecule type" value="Genomic_DNA"/>
</dbReference>
<comment type="caution">
    <text evidence="2">The sequence shown here is derived from an EMBL/GenBank/DDBJ whole genome shotgun (WGS) entry which is preliminary data.</text>
</comment>
<keyword evidence="1" id="KW-1133">Transmembrane helix</keyword>
<protein>
    <submittedName>
        <fullName evidence="2">Uncharacterized protein</fullName>
    </submittedName>
</protein>
<gene>
    <name evidence="2" type="ORF">JANAI62_24120</name>
</gene>
<name>A0ABQ4NNJ9_9RHOB</name>
<proteinExistence type="predicted"/>
<evidence type="ECO:0000313" key="2">
    <source>
        <dbReference type="EMBL" id="GIT95789.1"/>
    </source>
</evidence>
<reference evidence="2 3" key="1">
    <citation type="submission" date="2021-05" db="EMBL/GenBank/DDBJ databases">
        <title>Bacteria Genome sequencing.</title>
        <authorList>
            <person name="Takabe Y."/>
            <person name="Nakajima Y."/>
            <person name="Suzuki S."/>
            <person name="Shiozaki T."/>
        </authorList>
    </citation>
    <scope>NUCLEOTIDE SEQUENCE [LARGE SCALE GENOMIC DNA]</scope>
    <source>
        <strain evidence="2 3">AI_62</strain>
    </source>
</reference>
<organism evidence="2 3">
    <name type="scientific">Jannaschia pagri</name>
    <dbReference type="NCBI Taxonomy" id="2829797"/>
    <lineage>
        <taxon>Bacteria</taxon>
        <taxon>Pseudomonadati</taxon>
        <taxon>Pseudomonadota</taxon>
        <taxon>Alphaproteobacteria</taxon>
        <taxon>Rhodobacterales</taxon>
        <taxon>Roseobacteraceae</taxon>
        <taxon>Jannaschia</taxon>
    </lineage>
</organism>
<dbReference type="InterPro" id="IPR029058">
    <property type="entry name" value="AB_hydrolase_fold"/>
</dbReference>
<dbReference type="RefSeq" id="WP_220749284.1">
    <property type="nucleotide sequence ID" value="NZ_BPFH01000004.1"/>
</dbReference>
<sequence length="398" mass="43122">MTVTRRRVLYIPGYDPFHPRRYRELYRKEGAAQAAISGYALEQRKGRGPYVWEVTAEMDGAHVETEVEVLVWSDIVAGSMSRSILATYGQLVRTAWAYIGSGALFRLMKLRQGPVIAALYPVVFLLLQLVVALAIGAGGAAIVSAILPGVVGGLVGGAIGVGLGVVVLRWFKAKDAKVFAHYLMHDYAFSARWGGANPPQLEERMAVFGETIVAALGSDADEVLVVGHSSGAHLAVSVLADLIRAGRVPAGRCAFLSLGHVVPMVSFLPNASRLRADLHLMAGQDLIPWVDVTAPGDGCAFALCDPVAVTGVAPDAQRWPLVLSAAFTKTLSPERWNDLKRRYFRLHFQYLCAFDRPGDYDYFRITAGPLTLAERFAGRAPSPSRLTAPVNRYRSMAA</sequence>
<feature type="transmembrane region" description="Helical" evidence="1">
    <location>
        <begin position="115"/>
        <end position="135"/>
    </location>
</feature>
<keyword evidence="3" id="KW-1185">Reference proteome</keyword>
<keyword evidence="1" id="KW-0472">Membrane</keyword>
<keyword evidence="1" id="KW-0812">Transmembrane</keyword>
<feature type="transmembrane region" description="Helical" evidence="1">
    <location>
        <begin position="141"/>
        <end position="168"/>
    </location>
</feature>